<organism evidence="1 2">
    <name type="scientific">Legionella quinlivanii</name>
    <dbReference type="NCBI Taxonomy" id="45073"/>
    <lineage>
        <taxon>Bacteria</taxon>
        <taxon>Pseudomonadati</taxon>
        <taxon>Pseudomonadota</taxon>
        <taxon>Gammaproteobacteria</taxon>
        <taxon>Legionellales</taxon>
        <taxon>Legionellaceae</taxon>
        <taxon>Legionella</taxon>
    </lineage>
</organism>
<dbReference type="Proteomes" id="UP000249458">
    <property type="component" value="Unassembled WGS sequence"/>
</dbReference>
<evidence type="ECO:0000313" key="1">
    <source>
        <dbReference type="EMBL" id="RAP37015.1"/>
    </source>
</evidence>
<gene>
    <name evidence="1" type="ORF">B1207_06190</name>
</gene>
<protein>
    <submittedName>
        <fullName evidence="1">Uncharacterized protein</fullName>
    </submittedName>
</protein>
<accession>A0A364LKR2</accession>
<dbReference type="AlphaFoldDB" id="A0A364LKR2"/>
<proteinExistence type="predicted"/>
<dbReference type="EMBL" id="MVJN01000004">
    <property type="protein sequence ID" value="RAP37015.1"/>
    <property type="molecule type" value="Genomic_DNA"/>
</dbReference>
<sequence length="99" mass="11055">MNKFRSLIMLILLSAVILTPLKQPSCIRAADASPHSFAMTPCSVQQILSSGCGSVYYWLEEESQSLQQMLLQSLIGLLSFLLIFSKYLSPSDEVYRPPI</sequence>
<evidence type="ECO:0000313" key="2">
    <source>
        <dbReference type="Proteomes" id="UP000249458"/>
    </source>
</evidence>
<comment type="caution">
    <text evidence="1">The sequence shown here is derived from an EMBL/GenBank/DDBJ whole genome shotgun (WGS) entry which is preliminary data.</text>
</comment>
<dbReference type="RefSeq" id="WP_112219128.1">
    <property type="nucleotide sequence ID" value="NZ_MVJN01000004.1"/>
</dbReference>
<reference evidence="1 2" key="1">
    <citation type="submission" date="2017-02" db="EMBL/GenBank/DDBJ databases">
        <title>Legionella quilivanii strain from human: case report and whole genome sequencing analysis.</title>
        <authorList>
            <person name="Lalancette C."/>
            <person name="Leduc J.-M."/>
            <person name="Levesque S."/>
            <person name="Fournier E."/>
            <person name="Saoud J."/>
            <person name="Faucher S.P."/>
            <person name="Bernard K."/>
            <person name="Martineau C."/>
            <person name="Longtin J."/>
        </authorList>
    </citation>
    <scope>NUCLEOTIDE SEQUENCE [LARGE SCALE GENOMIC DNA]</scope>
    <source>
        <strain evidence="1 2">ID143958</strain>
    </source>
</reference>
<name>A0A364LKR2_9GAMM</name>